<dbReference type="Pfam" id="PF20769">
    <property type="entry name" value="YPEB_N"/>
    <property type="match status" value="1"/>
</dbReference>
<dbReference type="InterPro" id="IPR025711">
    <property type="entry name" value="PepSY"/>
</dbReference>
<dbReference type="EMBL" id="AHEA01000023">
    <property type="protein sequence ID" value="EJQ78849.1"/>
    <property type="molecule type" value="Genomic_DNA"/>
</dbReference>
<feature type="domain" description="PepSY" evidence="1">
    <location>
        <begin position="375"/>
        <end position="435"/>
    </location>
</feature>
<comment type="caution">
    <text evidence="4">The sequence shown here is derived from an EMBL/GenBank/DDBJ whole genome shotgun (WGS) entry which is preliminary data.</text>
</comment>
<dbReference type="Pfam" id="PF03413">
    <property type="entry name" value="PepSY"/>
    <property type="match status" value="1"/>
</dbReference>
<evidence type="ECO:0000259" key="3">
    <source>
        <dbReference type="Pfam" id="PF20769"/>
    </source>
</evidence>
<dbReference type="PATRIC" id="fig|1053206.3.peg.2812"/>
<dbReference type="Pfam" id="PF14620">
    <property type="entry name" value="YPEB_PepSY1-2"/>
    <property type="match status" value="1"/>
</dbReference>
<gene>
    <name evidence="4" type="ORF">IGC_02764</name>
</gene>
<reference evidence="4 5" key="1">
    <citation type="submission" date="2012-04" db="EMBL/GenBank/DDBJ databases">
        <title>The Genome Sequence of Bacillus cereus HuA4-10.</title>
        <authorList>
            <consortium name="The Broad Institute Genome Sequencing Platform"/>
            <consortium name="The Broad Institute Genome Sequencing Center for Infectious Disease"/>
            <person name="Feldgarden M."/>
            <person name="Van der Auwera G.A."/>
            <person name="Mahillon J."/>
            <person name="Duprez V."/>
            <person name="Timmery S."/>
            <person name="Mattelet C."/>
            <person name="Dierick K."/>
            <person name="Sun M."/>
            <person name="Yu Z."/>
            <person name="Zhu L."/>
            <person name="Hu X."/>
            <person name="Shank E.B."/>
            <person name="Swiecicka I."/>
            <person name="Hansen B.M."/>
            <person name="Andrup L."/>
            <person name="Young S.K."/>
            <person name="Zeng Q."/>
            <person name="Gargeya S."/>
            <person name="Fitzgerald M."/>
            <person name="Haas B."/>
            <person name="Abouelleil A."/>
            <person name="Alvarado L."/>
            <person name="Arachchi H.M."/>
            <person name="Berlin A."/>
            <person name="Chapman S.B."/>
            <person name="Goldberg J."/>
            <person name="Griggs A."/>
            <person name="Gujja S."/>
            <person name="Hansen M."/>
            <person name="Howarth C."/>
            <person name="Imamovic A."/>
            <person name="Larimer J."/>
            <person name="McCowen C."/>
            <person name="Montmayeur A."/>
            <person name="Murphy C."/>
            <person name="Neiman D."/>
            <person name="Pearson M."/>
            <person name="Priest M."/>
            <person name="Roberts A."/>
            <person name="Saif S."/>
            <person name="Shea T."/>
            <person name="Sisk P."/>
            <person name="Sykes S."/>
            <person name="Wortman J."/>
            <person name="Nusbaum C."/>
            <person name="Birren B."/>
        </authorList>
    </citation>
    <scope>NUCLEOTIDE SEQUENCE [LARGE SCALE GENOMIC DNA]</scope>
    <source>
        <strain evidence="4 5">HuA4-10</strain>
    </source>
</reference>
<name>J8DRE1_BACCE</name>
<dbReference type="RefSeq" id="WP_002147453.1">
    <property type="nucleotide sequence ID" value="NZ_JH792148.1"/>
</dbReference>
<evidence type="ECO:0000259" key="1">
    <source>
        <dbReference type="Pfam" id="PF03413"/>
    </source>
</evidence>
<accession>J8DRE1</accession>
<evidence type="ECO:0000313" key="4">
    <source>
        <dbReference type="EMBL" id="EJQ78849.1"/>
    </source>
</evidence>
<dbReference type="HOGENOM" id="CLU_045803_0_0_9"/>
<evidence type="ECO:0000259" key="2">
    <source>
        <dbReference type="Pfam" id="PF14620"/>
    </source>
</evidence>
<proteinExistence type="predicted"/>
<dbReference type="InterPro" id="IPR014239">
    <property type="entry name" value="YpeB_PepSY1-2"/>
</dbReference>
<dbReference type="GO" id="GO:0009847">
    <property type="term" value="P:spore germination"/>
    <property type="evidence" value="ECO:0007669"/>
    <property type="project" value="InterPro"/>
</dbReference>
<feature type="domain" description="Sporulation protein YpeB N-terminal" evidence="3">
    <location>
        <begin position="27"/>
        <end position="162"/>
    </location>
</feature>
<dbReference type="AlphaFoldDB" id="J8DRE1"/>
<dbReference type="Proteomes" id="UP000006977">
    <property type="component" value="Unassembled WGS sequence"/>
</dbReference>
<dbReference type="NCBIfam" id="TIGR02889">
    <property type="entry name" value="spore_YpeB"/>
    <property type="match status" value="1"/>
</dbReference>
<organism evidence="4 5">
    <name type="scientific">Bacillus cereus HuA4-10</name>
    <dbReference type="NCBI Taxonomy" id="1053206"/>
    <lineage>
        <taxon>Bacteria</taxon>
        <taxon>Bacillati</taxon>
        <taxon>Bacillota</taxon>
        <taxon>Bacilli</taxon>
        <taxon>Bacillales</taxon>
        <taxon>Bacillaceae</taxon>
        <taxon>Bacillus</taxon>
        <taxon>Bacillus cereus group</taxon>
    </lineage>
</organism>
<protein>
    <submittedName>
        <fullName evidence="4">Germination protein YpeB</fullName>
    </submittedName>
</protein>
<sequence>MLRGIIIVLLTVGVVGTGYWGYKEHQEKNAVLIRAENSYQRAFHDLAYEVDLLHDKIGTALAMNSRSSLSPALVDVWRLTSEARSDVGQLPLTLMPFNKTEEFLANIGDFSYRAAVRDLEKEPLNDQEYKTLQGLYSNAGNIQDELRKVQHLVLKNNLRWMDVEMALASNQDPADNTIIDGLKTVEKNVTSYSSTNFGPTFTSTQKNKKGGFEAEGKAISKEETEKIAKSFLNLKGNEKVEVEKSGKGAKESFYSVKIQDPATNNEYYMDITGKGGYPIWVMNNREIKEQKISLNDAGSKGLTFLKGHKFTNMELFDSSQYDNIGVFTYVVNENGVRIYPEAIQMKIALDDGSIVGFSAKEYLASHQKRTIPSAKLTAAEARKKINPDVKVMEERKAVVVNDLHNEVLCYEFIGTLGKDTYQIFINANSGAEEKVKKMQAVEKIYD</sequence>
<evidence type="ECO:0000313" key="5">
    <source>
        <dbReference type="Proteomes" id="UP000006977"/>
    </source>
</evidence>
<dbReference type="InterPro" id="IPR048402">
    <property type="entry name" value="YpeB_N"/>
</dbReference>
<feature type="domain" description="Sporulation protein YpeB PepSY1 and PepSY2" evidence="2">
    <location>
        <begin position="180"/>
        <end position="372"/>
    </location>
</feature>